<dbReference type="EC" id="1.5.1.3" evidence="3"/>
<accession>A0ABR9JAS4</accession>
<dbReference type="InterPro" id="IPR024072">
    <property type="entry name" value="DHFR-like_dom_sf"/>
</dbReference>
<organism evidence="10 11">
    <name type="scientific">Nesterenkonia lutea</name>
    <dbReference type="NCBI Taxonomy" id="272919"/>
    <lineage>
        <taxon>Bacteria</taxon>
        <taxon>Bacillati</taxon>
        <taxon>Actinomycetota</taxon>
        <taxon>Actinomycetes</taxon>
        <taxon>Micrococcales</taxon>
        <taxon>Micrococcaceae</taxon>
        <taxon>Nesterenkonia</taxon>
    </lineage>
</organism>
<dbReference type="InterPro" id="IPR012259">
    <property type="entry name" value="DHFR"/>
</dbReference>
<evidence type="ECO:0000256" key="5">
    <source>
        <dbReference type="ARBA" id="ARBA00022857"/>
    </source>
</evidence>
<evidence type="ECO:0000256" key="6">
    <source>
        <dbReference type="ARBA" id="ARBA00023002"/>
    </source>
</evidence>
<dbReference type="Gene3D" id="3.40.430.10">
    <property type="entry name" value="Dihydrofolate Reductase, subunit A"/>
    <property type="match status" value="1"/>
</dbReference>
<gene>
    <name evidence="10" type="ORF">H4W27_000145</name>
</gene>
<proteinExistence type="inferred from homology"/>
<dbReference type="Proteomes" id="UP000643525">
    <property type="component" value="Unassembled WGS sequence"/>
</dbReference>
<keyword evidence="11" id="KW-1185">Reference proteome</keyword>
<evidence type="ECO:0000256" key="2">
    <source>
        <dbReference type="ARBA" id="ARBA00009539"/>
    </source>
</evidence>
<dbReference type="Pfam" id="PF00186">
    <property type="entry name" value="DHFR_1"/>
    <property type="match status" value="1"/>
</dbReference>
<name>A0ABR9JAS4_9MICC</name>
<sequence>MTSQINVPEIGMIWAQTPTGVIGADGSMPWHLPEDLAHFKEQTRGSPVVMGRRTWESFPERFRPLPGRENIVITGDPTAAEEITRRGGHTVASLDAGLGLAASFGTARIWIIGGGRVYAEAVERSLAQLAVITVIQTAASGDTRAPRLPEEWELSRREPANGTHRSTQGLEYHIETHRRRASTEDPADAGQHRAESVEQGL</sequence>
<comment type="similarity">
    <text evidence="2 7">Belongs to the dihydrofolate reductase family.</text>
</comment>
<evidence type="ECO:0000256" key="1">
    <source>
        <dbReference type="ARBA" id="ARBA00004903"/>
    </source>
</evidence>
<evidence type="ECO:0000313" key="10">
    <source>
        <dbReference type="EMBL" id="MBE1523027.1"/>
    </source>
</evidence>
<evidence type="ECO:0000256" key="3">
    <source>
        <dbReference type="ARBA" id="ARBA00012856"/>
    </source>
</evidence>
<keyword evidence="5" id="KW-0521">NADP</keyword>
<comment type="pathway">
    <text evidence="1">Cofactor biosynthesis; tetrahydrofolate biosynthesis; 5,6,7,8-tetrahydrofolate from 7,8-dihydrofolate: step 1/1.</text>
</comment>
<dbReference type="InterPro" id="IPR017925">
    <property type="entry name" value="DHFR_CS"/>
</dbReference>
<dbReference type="InterPro" id="IPR001796">
    <property type="entry name" value="DHFR_dom"/>
</dbReference>
<reference evidence="10 11" key="1">
    <citation type="submission" date="2020-10" db="EMBL/GenBank/DDBJ databases">
        <title>Sequencing the genomes of 1000 actinobacteria strains.</title>
        <authorList>
            <person name="Klenk H.-P."/>
        </authorList>
    </citation>
    <scope>NUCLEOTIDE SEQUENCE [LARGE SCALE GENOMIC DNA]</scope>
    <source>
        <strain evidence="10 11">DSM 15666</strain>
    </source>
</reference>
<feature type="compositionally biased region" description="Basic and acidic residues" evidence="8">
    <location>
        <begin position="190"/>
        <end position="201"/>
    </location>
</feature>
<comment type="caution">
    <text evidence="10">The sequence shown here is derived from an EMBL/GenBank/DDBJ whole genome shotgun (WGS) entry which is preliminary data.</text>
</comment>
<evidence type="ECO:0000313" key="11">
    <source>
        <dbReference type="Proteomes" id="UP000643525"/>
    </source>
</evidence>
<dbReference type="PROSITE" id="PS51330">
    <property type="entry name" value="DHFR_2"/>
    <property type="match status" value="1"/>
</dbReference>
<dbReference type="PROSITE" id="PS00075">
    <property type="entry name" value="DHFR_1"/>
    <property type="match status" value="1"/>
</dbReference>
<evidence type="ECO:0000259" key="9">
    <source>
        <dbReference type="PROSITE" id="PS51330"/>
    </source>
</evidence>
<dbReference type="SUPFAM" id="SSF53597">
    <property type="entry name" value="Dihydrofolate reductase-like"/>
    <property type="match status" value="1"/>
</dbReference>
<protein>
    <recommendedName>
        <fullName evidence="3">dihydrofolate reductase</fullName>
        <ecNumber evidence="3">1.5.1.3</ecNumber>
    </recommendedName>
</protein>
<dbReference type="PANTHER" id="PTHR48069:SF3">
    <property type="entry name" value="DIHYDROFOLATE REDUCTASE"/>
    <property type="match status" value="1"/>
</dbReference>
<dbReference type="PIRSF" id="PIRSF000194">
    <property type="entry name" value="DHFR"/>
    <property type="match status" value="1"/>
</dbReference>
<dbReference type="CDD" id="cd00209">
    <property type="entry name" value="DHFR"/>
    <property type="match status" value="1"/>
</dbReference>
<keyword evidence="4" id="KW-0554">One-carbon metabolism</keyword>
<evidence type="ECO:0000256" key="7">
    <source>
        <dbReference type="RuleBase" id="RU004474"/>
    </source>
</evidence>
<evidence type="ECO:0000256" key="4">
    <source>
        <dbReference type="ARBA" id="ARBA00022563"/>
    </source>
</evidence>
<dbReference type="GO" id="GO:0004146">
    <property type="term" value="F:dihydrofolate reductase activity"/>
    <property type="evidence" value="ECO:0007669"/>
    <property type="project" value="UniProtKB-EC"/>
</dbReference>
<keyword evidence="6 10" id="KW-0560">Oxidoreductase</keyword>
<dbReference type="EMBL" id="JADBED010000001">
    <property type="protein sequence ID" value="MBE1523027.1"/>
    <property type="molecule type" value="Genomic_DNA"/>
</dbReference>
<dbReference type="PRINTS" id="PR00070">
    <property type="entry name" value="DHFR"/>
</dbReference>
<feature type="region of interest" description="Disordered" evidence="8">
    <location>
        <begin position="155"/>
        <end position="201"/>
    </location>
</feature>
<dbReference type="RefSeq" id="WP_192594243.1">
    <property type="nucleotide sequence ID" value="NZ_BAAALJ010000022.1"/>
</dbReference>
<dbReference type="PANTHER" id="PTHR48069">
    <property type="entry name" value="DIHYDROFOLATE REDUCTASE"/>
    <property type="match status" value="1"/>
</dbReference>
<feature type="domain" description="DHFR" evidence="9">
    <location>
        <begin position="9"/>
        <end position="179"/>
    </location>
</feature>
<evidence type="ECO:0000256" key="8">
    <source>
        <dbReference type="SAM" id="MobiDB-lite"/>
    </source>
</evidence>